<sequence length="107" mass="11494">MKLATILALAALAMCCSSASAEICPRFLYAFEKFLLGTLSSYEGSLKPFHPEQAILDSALQMKKLVDTLPQETRSNVMKLADSILKSPLCASDIGAQSPRSVKGKDA</sequence>
<feature type="signal peptide" evidence="10">
    <location>
        <begin position="1"/>
        <end position="21"/>
    </location>
</feature>
<gene>
    <name evidence="12" type="primary">Scgb1a1</name>
</gene>
<dbReference type="GO" id="GO:0005737">
    <property type="term" value="C:cytoplasm"/>
    <property type="evidence" value="ECO:0007669"/>
    <property type="project" value="TreeGrafter"/>
</dbReference>
<dbReference type="InterPro" id="IPR000329">
    <property type="entry name" value="Uteroglobin"/>
</dbReference>
<dbReference type="CTD" id="7356"/>
<evidence type="ECO:0000256" key="1">
    <source>
        <dbReference type="ARBA" id="ARBA00004613"/>
    </source>
</evidence>
<dbReference type="InParanoid" id="A0A1S3G8S0"/>
<dbReference type="InterPro" id="IPR043215">
    <property type="entry name" value="Secretoglobin_1C-like"/>
</dbReference>
<keyword evidence="5" id="KW-0593">Phospholipase A2 inhibitor</keyword>
<feature type="chain" id="PRO_5010376859" description="Uteroglobin" evidence="10">
    <location>
        <begin position="22"/>
        <end position="107"/>
    </location>
</feature>
<dbReference type="GeneID" id="105995272"/>
<dbReference type="Pfam" id="PF01099">
    <property type="entry name" value="Uteroglobin"/>
    <property type="match status" value="1"/>
</dbReference>
<dbReference type="KEGG" id="dord:105995272"/>
<proteinExistence type="inferred from homology"/>
<name>A0A1S3G8S0_DIPOR</name>
<dbReference type="FunCoup" id="A0A1S3G8S0">
    <property type="interactions" value="49"/>
</dbReference>
<evidence type="ECO:0000256" key="6">
    <source>
        <dbReference type="ARBA" id="ARBA00023157"/>
    </source>
</evidence>
<dbReference type="PRINTS" id="PR00486">
    <property type="entry name" value="UTEROGLOBIN"/>
</dbReference>
<dbReference type="InterPro" id="IPR035960">
    <property type="entry name" value="Secretoglobin_sf"/>
</dbReference>
<dbReference type="PROSITE" id="PS51311">
    <property type="entry name" value="SCGB"/>
    <property type="match status" value="1"/>
</dbReference>
<reference evidence="12" key="1">
    <citation type="submission" date="2025-08" db="UniProtKB">
        <authorList>
            <consortium name="RefSeq"/>
        </authorList>
    </citation>
    <scope>IDENTIFICATION</scope>
    <source>
        <tissue evidence="12">Kidney</tissue>
    </source>
</reference>
<keyword evidence="6" id="KW-1015">Disulfide bond</keyword>
<evidence type="ECO:0000256" key="9">
    <source>
        <dbReference type="ARBA" id="ARBA00055802"/>
    </source>
</evidence>
<comment type="subunit">
    <text evidence="8">Antiparallel homodimer; disulfide-linked. Interaction with LMBR1L is controversial.</text>
</comment>
<protein>
    <recommendedName>
        <fullName evidence="3">Uteroglobin</fullName>
    </recommendedName>
    <alternativeName>
        <fullName evidence="7">Secretoglobin family 1A member 1</fullName>
    </alternativeName>
</protein>
<dbReference type="AlphaFoldDB" id="A0A1S3G8S0"/>
<dbReference type="InterPro" id="IPR016126">
    <property type="entry name" value="Secretoglobin"/>
</dbReference>
<comment type="function">
    <text evidence="9">Binds phosphatidylcholine, phosphatidylinositol, polychlorinated biphenyls (PCB) and weakly progesterone, potent inhibitor of phospholipase A2.</text>
</comment>
<dbReference type="RefSeq" id="XP_012884432.1">
    <property type="nucleotide sequence ID" value="XM_013028978.1"/>
</dbReference>
<evidence type="ECO:0000256" key="2">
    <source>
        <dbReference type="ARBA" id="ARBA00008650"/>
    </source>
</evidence>
<dbReference type="PANTHER" id="PTHR10136">
    <property type="entry name" value="SECRETOGLOBIN FAMILY 1 MEMBER"/>
    <property type="match status" value="1"/>
</dbReference>
<dbReference type="OrthoDB" id="9585556at2759"/>
<dbReference type="CDD" id="cd00633">
    <property type="entry name" value="Secretoglobin"/>
    <property type="match status" value="1"/>
</dbReference>
<keyword evidence="10" id="KW-0732">Signal</keyword>
<organism evidence="11 12">
    <name type="scientific">Dipodomys ordii</name>
    <name type="common">Ord's kangaroo rat</name>
    <dbReference type="NCBI Taxonomy" id="10020"/>
    <lineage>
        <taxon>Eukaryota</taxon>
        <taxon>Metazoa</taxon>
        <taxon>Chordata</taxon>
        <taxon>Craniata</taxon>
        <taxon>Vertebrata</taxon>
        <taxon>Euteleostomi</taxon>
        <taxon>Mammalia</taxon>
        <taxon>Eutheria</taxon>
        <taxon>Euarchontoglires</taxon>
        <taxon>Glires</taxon>
        <taxon>Rodentia</taxon>
        <taxon>Castorimorpha</taxon>
        <taxon>Heteromyidae</taxon>
        <taxon>Dipodomyinae</taxon>
        <taxon>Dipodomys</taxon>
    </lineage>
</organism>
<comment type="similarity">
    <text evidence="2">Belongs to the secretoglobin family.</text>
</comment>
<dbReference type="SMART" id="SM00096">
    <property type="entry name" value="UTG"/>
    <property type="match status" value="1"/>
</dbReference>
<evidence type="ECO:0000256" key="10">
    <source>
        <dbReference type="SAM" id="SignalP"/>
    </source>
</evidence>
<evidence type="ECO:0000313" key="11">
    <source>
        <dbReference type="Proteomes" id="UP000081671"/>
    </source>
</evidence>
<evidence type="ECO:0000256" key="8">
    <source>
        <dbReference type="ARBA" id="ARBA00047071"/>
    </source>
</evidence>
<dbReference type="SUPFAM" id="SSF48201">
    <property type="entry name" value="Uteroglobin-like"/>
    <property type="match status" value="1"/>
</dbReference>
<evidence type="ECO:0000256" key="5">
    <source>
        <dbReference type="ARBA" id="ARBA00023005"/>
    </source>
</evidence>
<dbReference type="GO" id="GO:0007165">
    <property type="term" value="P:signal transduction"/>
    <property type="evidence" value="ECO:0007669"/>
    <property type="project" value="InterPro"/>
</dbReference>
<evidence type="ECO:0000313" key="12">
    <source>
        <dbReference type="RefSeq" id="XP_012884432.1"/>
    </source>
</evidence>
<dbReference type="GO" id="GO:0019834">
    <property type="term" value="F:phospholipase A2 inhibitor activity"/>
    <property type="evidence" value="ECO:0007669"/>
    <property type="project" value="UniProtKB-KW"/>
</dbReference>
<dbReference type="Proteomes" id="UP000081671">
    <property type="component" value="Unplaced"/>
</dbReference>
<dbReference type="Gene3D" id="1.10.210.10">
    <property type="entry name" value="Secretoglobin"/>
    <property type="match status" value="1"/>
</dbReference>
<evidence type="ECO:0000256" key="3">
    <source>
        <dbReference type="ARBA" id="ARBA00020696"/>
    </source>
</evidence>
<accession>A0A1S3G8S0</accession>
<dbReference type="PANTHER" id="PTHR10136:SF6">
    <property type="entry name" value="UTEROGLOBIN"/>
    <property type="match status" value="1"/>
</dbReference>
<dbReference type="GO" id="GO:0005615">
    <property type="term" value="C:extracellular space"/>
    <property type="evidence" value="ECO:0007669"/>
    <property type="project" value="TreeGrafter"/>
</dbReference>
<evidence type="ECO:0000256" key="7">
    <source>
        <dbReference type="ARBA" id="ARBA00031712"/>
    </source>
</evidence>
<dbReference type="FunFam" id="1.10.210.10:FF:000001">
    <property type="entry name" value="Uteroglobin"/>
    <property type="match status" value="1"/>
</dbReference>
<evidence type="ECO:0000256" key="4">
    <source>
        <dbReference type="ARBA" id="ARBA00022525"/>
    </source>
</evidence>
<keyword evidence="11" id="KW-1185">Reference proteome</keyword>
<comment type="subcellular location">
    <subcellularLocation>
        <location evidence="1">Secreted</location>
    </subcellularLocation>
</comment>
<keyword evidence="4" id="KW-0964">Secreted</keyword>